<name>A0A0F9N6T7_9ZZZZ</name>
<feature type="non-terminal residue" evidence="1">
    <location>
        <position position="1"/>
    </location>
</feature>
<dbReference type="AlphaFoldDB" id="A0A0F9N6T7"/>
<dbReference type="EMBL" id="LAZR01003728">
    <property type="protein sequence ID" value="KKN15285.1"/>
    <property type="molecule type" value="Genomic_DNA"/>
</dbReference>
<sequence>SNTVVTKSALFVMLSKIKFKEGIKPHNKKTMKVLPI</sequence>
<protein>
    <submittedName>
        <fullName evidence="1">Uncharacterized protein</fullName>
    </submittedName>
</protein>
<reference evidence="1" key="1">
    <citation type="journal article" date="2015" name="Nature">
        <title>Complex archaea that bridge the gap between prokaryotes and eukaryotes.</title>
        <authorList>
            <person name="Spang A."/>
            <person name="Saw J.H."/>
            <person name="Jorgensen S.L."/>
            <person name="Zaremba-Niedzwiedzka K."/>
            <person name="Martijn J."/>
            <person name="Lind A.E."/>
            <person name="van Eijk R."/>
            <person name="Schleper C."/>
            <person name="Guy L."/>
            <person name="Ettema T.J."/>
        </authorList>
    </citation>
    <scope>NUCLEOTIDE SEQUENCE</scope>
</reference>
<accession>A0A0F9N6T7</accession>
<comment type="caution">
    <text evidence="1">The sequence shown here is derived from an EMBL/GenBank/DDBJ whole genome shotgun (WGS) entry which is preliminary data.</text>
</comment>
<gene>
    <name evidence="1" type="ORF">LCGC14_0987720</name>
</gene>
<organism evidence="1">
    <name type="scientific">marine sediment metagenome</name>
    <dbReference type="NCBI Taxonomy" id="412755"/>
    <lineage>
        <taxon>unclassified sequences</taxon>
        <taxon>metagenomes</taxon>
        <taxon>ecological metagenomes</taxon>
    </lineage>
</organism>
<evidence type="ECO:0000313" key="1">
    <source>
        <dbReference type="EMBL" id="KKN15285.1"/>
    </source>
</evidence>
<proteinExistence type="predicted"/>